<proteinExistence type="predicted"/>
<dbReference type="AlphaFoldDB" id="F5ZAW3"/>
<protein>
    <submittedName>
        <fullName evidence="3">ASPIC/UnbV domain-containing protein</fullName>
    </submittedName>
</protein>
<dbReference type="OrthoDB" id="100785at2"/>
<dbReference type="Pfam" id="PF13517">
    <property type="entry name" value="FG-GAP_3"/>
    <property type="match status" value="2"/>
</dbReference>
<dbReference type="HOGENOM" id="CLU_281145_0_0_6"/>
<keyword evidence="1" id="KW-0732">Signal</keyword>
<keyword evidence="2" id="KW-0472">Membrane</keyword>
<evidence type="ECO:0000256" key="1">
    <source>
        <dbReference type="ARBA" id="ARBA00022729"/>
    </source>
</evidence>
<dbReference type="Proteomes" id="UP000000683">
    <property type="component" value="Chromosome"/>
</dbReference>
<dbReference type="PANTHER" id="PTHR16026">
    <property type="entry name" value="CARTILAGE ACIDIC PROTEIN 1"/>
    <property type="match status" value="1"/>
</dbReference>
<dbReference type="InterPro" id="IPR013517">
    <property type="entry name" value="FG-GAP"/>
</dbReference>
<sequence length="1115" mass="125324">MKKALLNIKVLPTFGLISVICLSLNLIFDFTFSTTSKSVNPINFQTEQTPVQFVESAFVKGIMFKHIQRTEKLSGIKDAMGSGVCVIDFNQDGYEDVFVVGGEGVTRRYGKQHWWNNPTGSKLYQNIAGQYFTDVTTLAGEAQLPGGYGCAVGDLNDDGYPELVYGKTNELILLTNINGKTFSRSTIGEIPKPYWPLSITIWDHNLDGKQDILVANFLDYENDIKIGNQEYGYETDSQFNAENYNGLRNAILLNSGTQANTPTPLFETLQLSSYDRTLSIIPKQIIAGNKSASSGYYIANGSGSNSDFIGFGDNQSSDLFTKLLSFKKSPNVQLSSIKVSDKTALLFIPFGGGSTQLHLAGEQVNKDRAWQLFATSDKDASVQSWGAIVEDLNNDGREDFIIAKGNAEPHIDTPYVPVGNVNSGRLQIANGRFESTLFSQFPTLKRSSRGIASADFDNDGKLDYAVNNNNGALSLYMNRTDTNNNWISFTCQPINLCNLVEFTLNTESNTQLATKTLVKPQPFLSSSQRRVHFGLGQFESNVSLKVTGPDNKNIFENLALNNIYQLSLAQGKIDIISKKTRSHTDSIEAGHYNFFAYIDLPVNELIPALSQTIDPSLSSLLTFARQLNHDKFVTVKTSQARSQEVITLISWLFNQMQRFPPSQQRGELYAMLIELISKTESDLFVEHLDYLIRSLPEPQFCQLTDNLNYWFWEEEVAPLNKPVLKSQLLHRALRTPFESETICALHALSASEDPTIGASLMAFLRQDQQNQHASNALIASVIRTIGFLKYRKALAPLAQICSNVNEPVLKAECVVTLTKLDVKPGRIKSIVERTENDELVFRLHTDRLVLQNVFGPTITTESDPTKTSWVSTYLNSTLFSHFSIAHTIDIVSAATEQDKLRAISQLNRLRSEKDIERIILKMNQLGLPLSEDYSQLLLEHYPEQSWFIPYLTLQSLQSFFENQDLNQYSPAFRSAISKECRIRASLTEYCKQRFEPDMKYLRSGFSAILEDNPMALSYLMQSDSKVKKRVVINQLARAARNVHKEGLTEQSPQLTRIFEFLYLQHSYTGVSTNQVNNVWIASFIRYAQAKGYVLDSQWRQHYVLASKKTTDSLVL</sequence>
<keyword evidence="4" id="KW-1185">Reference proteome</keyword>
<dbReference type="PANTHER" id="PTHR16026:SF0">
    <property type="entry name" value="CARTILAGE ACIDIC PROTEIN 1"/>
    <property type="match status" value="1"/>
</dbReference>
<evidence type="ECO:0000313" key="4">
    <source>
        <dbReference type="Proteomes" id="UP000000683"/>
    </source>
</evidence>
<dbReference type="EMBL" id="CP002339">
    <property type="protein sequence ID" value="AEF02323.1"/>
    <property type="molecule type" value="Genomic_DNA"/>
</dbReference>
<organism evidence="3 4">
    <name type="scientific">Alteromonas naphthalenivorans</name>
    <dbReference type="NCBI Taxonomy" id="715451"/>
    <lineage>
        <taxon>Bacteria</taxon>
        <taxon>Pseudomonadati</taxon>
        <taxon>Pseudomonadota</taxon>
        <taxon>Gammaproteobacteria</taxon>
        <taxon>Alteromonadales</taxon>
        <taxon>Alteromonadaceae</taxon>
        <taxon>Alteromonas/Salinimonas group</taxon>
        <taxon>Alteromonas</taxon>
    </lineage>
</organism>
<evidence type="ECO:0000313" key="3">
    <source>
        <dbReference type="EMBL" id="AEF02323.1"/>
    </source>
</evidence>
<name>F5ZAW3_ALTNA</name>
<accession>F5ZAW3</accession>
<gene>
    <name evidence="3" type="ordered locus">ambt_03865</name>
</gene>
<dbReference type="RefSeq" id="WP_013783265.1">
    <property type="nucleotide sequence ID" value="NC_015554.1"/>
</dbReference>
<dbReference type="eggNOG" id="COG0457">
    <property type="taxonomic scope" value="Bacteria"/>
</dbReference>
<keyword evidence="2" id="KW-0812">Transmembrane</keyword>
<reference evidence="3 4" key="1">
    <citation type="journal article" date="2011" name="J. Bacteriol.">
        <title>Complete genome sequence of the polycyclic aromatic hydrocarbon-degrading bacterium Alteromonas sp. strain SN2.</title>
        <authorList>
            <person name="Jin H.M."/>
            <person name="Jeong H."/>
            <person name="Moon E.J."/>
            <person name="Math R.K."/>
            <person name="Lee K."/>
            <person name="Kim H.J."/>
            <person name="Jeon C.O."/>
            <person name="Oh T.K."/>
            <person name="Kim J.F."/>
        </authorList>
    </citation>
    <scope>NUCLEOTIDE SEQUENCE [LARGE SCALE GENOMIC DNA]</scope>
    <source>
        <strain evidence="4">JCM 17741 / KACC 18427 / KCTC 11700BP / SN2</strain>
    </source>
</reference>
<feature type="transmembrane region" description="Helical" evidence="2">
    <location>
        <begin position="12"/>
        <end position="32"/>
    </location>
</feature>
<dbReference type="InterPro" id="IPR028994">
    <property type="entry name" value="Integrin_alpha_N"/>
</dbReference>
<dbReference type="KEGG" id="alt:ambt_03865"/>
<dbReference type="InterPro" id="IPR027039">
    <property type="entry name" value="Crtac1"/>
</dbReference>
<evidence type="ECO:0000256" key="2">
    <source>
        <dbReference type="SAM" id="Phobius"/>
    </source>
</evidence>
<keyword evidence="2" id="KW-1133">Transmembrane helix</keyword>
<dbReference type="SUPFAM" id="SSF69318">
    <property type="entry name" value="Integrin alpha N-terminal domain"/>
    <property type="match status" value="1"/>
</dbReference>
<dbReference type="Gene3D" id="2.130.10.130">
    <property type="entry name" value="Integrin alpha, N-terminal"/>
    <property type="match status" value="2"/>
</dbReference>